<dbReference type="GO" id="GO:0006635">
    <property type="term" value="P:fatty acid beta-oxidation"/>
    <property type="evidence" value="ECO:0007669"/>
    <property type="project" value="TreeGrafter"/>
</dbReference>
<evidence type="ECO:0000256" key="2">
    <source>
        <dbReference type="ARBA" id="ARBA00023239"/>
    </source>
</evidence>
<evidence type="ECO:0000313" key="5">
    <source>
        <dbReference type="Proteomes" id="UP000557566"/>
    </source>
</evidence>
<dbReference type="Gene3D" id="3.90.226.10">
    <property type="entry name" value="2-enoyl-CoA Hydratase, Chain A, domain 1"/>
    <property type="match status" value="1"/>
</dbReference>
<evidence type="ECO:0000313" key="4">
    <source>
        <dbReference type="EMBL" id="KAF4506128.1"/>
    </source>
</evidence>
<reference evidence="4 5" key="1">
    <citation type="journal article" date="2020" name="Genome Biol. Evol.">
        <title>A new high-quality draft genome assembly of the Chinese cordyceps Ophiocordyceps sinensis.</title>
        <authorList>
            <person name="Shu R."/>
            <person name="Zhang J."/>
            <person name="Meng Q."/>
            <person name="Zhang H."/>
            <person name="Zhou G."/>
            <person name="Li M."/>
            <person name="Wu P."/>
            <person name="Zhao Y."/>
            <person name="Chen C."/>
            <person name="Qin Q."/>
        </authorList>
    </citation>
    <scope>NUCLEOTIDE SEQUENCE [LARGE SCALE GENOMIC DNA]</scope>
    <source>
        <strain evidence="4 5">IOZ07</strain>
    </source>
</reference>
<keyword evidence="5" id="KW-1185">Reference proteome</keyword>
<dbReference type="CDD" id="cd06558">
    <property type="entry name" value="crotonase-like"/>
    <property type="match status" value="1"/>
</dbReference>
<dbReference type="InterPro" id="IPR018376">
    <property type="entry name" value="Enoyl-CoA_hyd/isom_CS"/>
</dbReference>
<dbReference type="PANTHER" id="PTHR11941:SF166">
    <property type="entry name" value="ENOYL-COA HYDRATASE_ISOMERASE FAMILY PROTEIN (AFU_ORTHOLOGUE AFUA_8G01210)"/>
    <property type="match status" value="1"/>
</dbReference>
<evidence type="ECO:0000256" key="1">
    <source>
        <dbReference type="ARBA" id="ARBA00005254"/>
    </source>
</evidence>
<comment type="caution">
    <text evidence="4">The sequence shown here is derived from an EMBL/GenBank/DDBJ whole genome shotgun (WGS) entry which is preliminary data.</text>
</comment>
<accession>A0A8H4LVA0</accession>
<dbReference type="OrthoDB" id="2018133at2759"/>
<dbReference type="GO" id="GO:0016829">
    <property type="term" value="F:lyase activity"/>
    <property type="evidence" value="ECO:0007669"/>
    <property type="project" value="UniProtKB-KW"/>
</dbReference>
<dbReference type="Proteomes" id="UP000557566">
    <property type="component" value="Unassembled WGS sequence"/>
</dbReference>
<dbReference type="GO" id="GO:0005739">
    <property type="term" value="C:mitochondrion"/>
    <property type="evidence" value="ECO:0007669"/>
    <property type="project" value="TreeGrafter"/>
</dbReference>
<dbReference type="InterPro" id="IPR029045">
    <property type="entry name" value="ClpP/crotonase-like_dom_sf"/>
</dbReference>
<dbReference type="AlphaFoldDB" id="A0A8H4LVA0"/>
<dbReference type="PROSITE" id="PS00166">
    <property type="entry name" value="ENOYL_COA_HYDRATASE"/>
    <property type="match status" value="1"/>
</dbReference>
<sequence>MSSGSGSGLVEATSRADGVRVISFNRPAKRNALSSQLIAAFLDTLAGASRDPAVKVIVVTGNGPFFSAGADLNDIAALDSAGARSCRYLEDLCSGMAAVRKPMVAAVNGPALGGGFEVALMCDVMIAAKSAYFALPETQKGLIPGAGGTQRLTAAVGKYRAMRTILLGRPITGDEALSWGLLCDLVADADLMKQALSAATELAGRGQEALQFAKEAIGRADSLCRDDALERTLYYATFGTEEKRRGVDAFLAKRAKPAGDTTTTGAGAPCS</sequence>
<protein>
    <recommendedName>
        <fullName evidence="6">Enoyl-CoA hydratase</fullName>
    </recommendedName>
</protein>
<dbReference type="PANTHER" id="PTHR11941">
    <property type="entry name" value="ENOYL-COA HYDRATASE-RELATED"/>
    <property type="match status" value="1"/>
</dbReference>
<name>A0A8H4LVA0_9HYPO</name>
<organism evidence="4 5">
    <name type="scientific">Ophiocordyceps sinensis</name>
    <dbReference type="NCBI Taxonomy" id="72228"/>
    <lineage>
        <taxon>Eukaryota</taxon>
        <taxon>Fungi</taxon>
        <taxon>Dikarya</taxon>
        <taxon>Ascomycota</taxon>
        <taxon>Pezizomycotina</taxon>
        <taxon>Sordariomycetes</taxon>
        <taxon>Hypocreomycetidae</taxon>
        <taxon>Hypocreales</taxon>
        <taxon>Ophiocordycipitaceae</taxon>
        <taxon>Ophiocordyceps</taxon>
    </lineage>
</organism>
<keyword evidence="2" id="KW-0456">Lyase</keyword>
<dbReference type="InterPro" id="IPR001753">
    <property type="entry name" value="Enoyl-CoA_hydra/iso"/>
</dbReference>
<dbReference type="FunFam" id="3.90.226.10:FF:000009">
    <property type="entry name" value="Carnitinyl-CoA dehydratase"/>
    <property type="match status" value="1"/>
</dbReference>
<dbReference type="EMBL" id="JAAVMX010000007">
    <property type="protein sequence ID" value="KAF4506128.1"/>
    <property type="molecule type" value="Genomic_DNA"/>
</dbReference>
<proteinExistence type="inferred from homology"/>
<dbReference type="SUPFAM" id="SSF52096">
    <property type="entry name" value="ClpP/crotonase"/>
    <property type="match status" value="1"/>
</dbReference>
<evidence type="ECO:0000256" key="3">
    <source>
        <dbReference type="RuleBase" id="RU003707"/>
    </source>
</evidence>
<dbReference type="Pfam" id="PF00378">
    <property type="entry name" value="ECH_1"/>
    <property type="match status" value="1"/>
</dbReference>
<gene>
    <name evidence="4" type="ORF">G6O67_006245</name>
</gene>
<comment type="similarity">
    <text evidence="1 3">Belongs to the enoyl-CoA hydratase/isomerase family.</text>
</comment>
<evidence type="ECO:0008006" key="6">
    <source>
        <dbReference type="Google" id="ProtNLM"/>
    </source>
</evidence>